<keyword evidence="1" id="KW-0472">Membrane</keyword>
<accession>A0ABQ9HTV8</accession>
<reference evidence="2 3" key="1">
    <citation type="submission" date="2023-02" db="EMBL/GenBank/DDBJ databases">
        <title>LHISI_Scaffold_Assembly.</title>
        <authorList>
            <person name="Stuart O.P."/>
            <person name="Cleave R."/>
            <person name="Magrath M.J.L."/>
            <person name="Mikheyev A.S."/>
        </authorList>
    </citation>
    <scope>NUCLEOTIDE SEQUENCE [LARGE SCALE GENOMIC DNA]</scope>
    <source>
        <strain evidence="2">Daus_M_001</strain>
        <tissue evidence="2">Leg muscle</tissue>
    </source>
</reference>
<organism evidence="2 3">
    <name type="scientific">Dryococelus australis</name>
    <dbReference type="NCBI Taxonomy" id="614101"/>
    <lineage>
        <taxon>Eukaryota</taxon>
        <taxon>Metazoa</taxon>
        <taxon>Ecdysozoa</taxon>
        <taxon>Arthropoda</taxon>
        <taxon>Hexapoda</taxon>
        <taxon>Insecta</taxon>
        <taxon>Pterygota</taxon>
        <taxon>Neoptera</taxon>
        <taxon>Polyneoptera</taxon>
        <taxon>Phasmatodea</taxon>
        <taxon>Verophasmatodea</taxon>
        <taxon>Anareolatae</taxon>
        <taxon>Phasmatidae</taxon>
        <taxon>Eurycanthinae</taxon>
        <taxon>Dryococelus</taxon>
    </lineage>
</organism>
<feature type="transmembrane region" description="Helical" evidence="1">
    <location>
        <begin position="417"/>
        <end position="440"/>
    </location>
</feature>
<proteinExistence type="predicted"/>
<evidence type="ECO:0000256" key="1">
    <source>
        <dbReference type="SAM" id="Phobius"/>
    </source>
</evidence>
<feature type="transmembrane region" description="Helical" evidence="1">
    <location>
        <begin position="452"/>
        <end position="474"/>
    </location>
</feature>
<evidence type="ECO:0000313" key="2">
    <source>
        <dbReference type="EMBL" id="KAJ8887526.1"/>
    </source>
</evidence>
<keyword evidence="1" id="KW-0812">Transmembrane</keyword>
<feature type="transmembrane region" description="Helical" evidence="1">
    <location>
        <begin position="390"/>
        <end position="410"/>
    </location>
</feature>
<dbReference type="Proteomes" id="UP001159363">
    <property type="component" value="Chromosome X"/>
</dbReference>
<keyword evidence="1" id="KW-1133">Transmembrane helix</keyword>
<gene>
    <name evidence="2" type="ORF">PR048_013742</name>
</gene>
<dbReference type="EMBL" id="JARBHB010000004">
    <property type="protein sequence ID" value="KAJ8887526.1"/>
    <property type="molecule type" value="Genomic_DNA"/>
</dbReference>
<evidence type="ECO:0000313" key="3">
    <source>
        <dbReference type="Proteomes" id="UP001159363"/>
    </source>
</evidence>
<name>A0ABQ9HTV8_9NEOP</name>
<protein>
    <submittedName>
        <fullName evidence="2">Uncharacterized protein</fullName>
    </submittedName>
</protein>
<comment type="caution">
    <text evidence="2">The sequence shown here is derived from an EMBL/GenBank/DDBJ whole genome shotgun (WGS) entry which is preliminary data.</text>
</comment>
<keyword evidence="3" id="KW-1185">Reference proteome</keyword>
<sequence length="564" mass="63311">MTNPRGCPANTRREHARQGGCCYSRKRWPYEILTGGVVAVSLNLMNWETLDVAMKHMALALITSPHRRCYIAFAPPHNQPLTFAAGFRGGAVVILLASHQYESVSNSGEVSPGFPHVEIVADDAAGFRVFLGDLPFTSALLTSVDPHQLIRPRFKSCPNLLPHCSLRNNTKVLICRHRHVVSKQHQYNPFTVTANFSEALLNFYFQDIPPPHANCCYQPVTLTAGRRGRAVIRLLESQPKRTGFDSRRGRPRISLSGKTCRARPLVGGHSQGSLLSPALAFQCWSVLTSLHPRRLSRTRFLSRPNLITRGSPRNSTKVHFACRRRRKVSNQKQHESHLPLPSNKFLIGRLGDNLLYPRPGNLYPMPYVFQIPARHTLNNSRLELDGHSQYYIKIDILVCGLVRGLVWVGVYIGVDWCVAWCMDVCGLVCGLVYGCVWIGVWSGVDWHVGWCVLMWIYVWIGVIAMWIGLDWCLLGKGKRWRTGDVTTWWNPWLRLRRQTLMPSTSNNPTTHEYLQDSIAYDLLDVPAAIGESAEEFGGPAAIGEAVEEFTGSVSLFAGKPAEQI</sequence>